<proteinExistence type="predicted"/>
<dbReference type="EMBL" id="QGKY02000089">
    <property type="protein sequence ID" value="KAF2611730.1"/>
    <property type="molecule type" value="Genomic_DNA"/>
</dbReference>
<sequence>MKDSRLPPCHRRCSVVSLAISDSSQALSPKLSSCMSLTIQGWMEKIEKRWSGDGQDGEELSQEKNNQWPQIIDQ</sequence>
<organism evidence="2">
    <name type="scientific">Brassica cretica</name>
    <name type="common">Mustard</name>
    <dbReference type="NCBI Taxonomy" id="69181"/>
    <lineage>
        <taxon>Eukaryota</taxon>
        <taxon>Viridiplantae</taxon>
        <taxon>Streptophyta</taxon>
        <taxon>Embryophyta</taxon>
        <taxon>Tracheophyta</taxon>
        <taxon>Spermatophyta</taxon>
        <taxon>Magnoliopsida</taxon>
        <taxon>eudicotyledons</taxon>
        <taxon>Gunneridae</taxon>
        <taxon>Pentapetalae</taxon>
        <taxon>rosids</taxon>
        <taxon>malvids</taxon>
        <taxon>Brassicales</taxon>
        <taxon>Brassicaceae</taxon>
        <taxon>Brassiceae</taxon>
        <taxon>Brassica</taxon>
    </lineage>
</organism>
<comment type="caution">
    <text evidence="2">The sequence shown here is derived from an EMBL/GenBank/DDBJ whole genome shotgun (WGS) entry which is preliminary data.</text>
</comment>
<feature type="region of interest" description="Disordered" evidence="1">
    <location>
        <begin position="49"/>
        <end position="74"/>
    </location>
</feature>
<accession>A0A8S9LUM6</accession>
<evidence type="ECO:0000313" key="2">
    <source>
        <dbReference type="EMBL" id="KAF2611730.1"/>
    </source>
</evidence>
<evidence type="ECO:0000256" key="1">
    <source>
        <dbReference type="SAM" id="MobiDB-lite"/>
    </source>
</evidence>
<reference evidence="2" key="1">
    <citation type="submission" date="2019-12" db="EMBL/GenBank/DDBJ databases">
        <title>Genome sequencing and annotation of Brassica cretica.</title>
        <authorList>
            <person name="Studholme D.J."/>
            <person name="Sarris P.F."/>
        </authorList>
    </citation>
    <scope>NUCLEOTIDE SEQUENCE</scope>
    <source>
        <strain evidence="2">PFS-102/07</strain>
        <tissue evidence="2">Leaf</tissue>
    </source>
</reference>
<dbReference type="AlphaFoldDB" id="A0A8S9LUM6"/>
<protein>
    <submittedName>
        <fullName evidence="2">Uncharacterized protein</fullName>
    </submittedName>
</protein>
<feature type="compositionally biased region" description="Polar residues" evidence="1">
    <location>
        <begin position="63"/>
        <end position="74"/>
    </location>
</feature>
<gene>
    <name evidence="2" type="ORF">F2Q70_00011131</name>
</gene>
<name>A0A8S9LUM6_BRACR</name>